<organism evidence="1 2">
    <name type="scientific">Acidithiobacillus ferridurans</name>
    <dbReference type="NCBI Taxonomy" id="1232575"/>
    <lineage>
        <taxon>Bacteria</taxon>
        <taxon>Pseudomonadati</taxon>
        <taxon>Pseudomonadota</taxon>
        <taxon>Acidithiobacillia</taxon>
        <taxon>Acidithiobacillales</taxon>
        <taxon>Acidithiobacillaceae</taxon>
        <taxon>Acidithiobacillus</taxon>
    </lineage>
</organism>
<gene>
    <name evidence="1" type="ORF">HF568_06765</name>
</gene>
<proteinExistence type="predicted"/>
<comment type="caution">
    <text evidence="1">The sequence shown here is derived from an EMBL/GenBank/DDBJ whole genome shotgun (WGS) entry which is preliminary data.</text>
</comment>
<evidence type="ECO:0000313" key="2">
    <source>
        <dbReference type="Proteomes" id="UP000887300"/>
    </source>
</evidence>
<reference evidence="1" key="1">
    <citation type="journal article" date="2021" name="ISME J.">
        <title>Genomic evolution of the class Acidithiobacillia: deep-branching Proteobacteria living in extreme acidic conditions.</title>
        <authorList>
            <person name="Moya-Beltran A."/>
            <person name="Beard S."/>
            <person name="Rojas-Villalobos C."/>
            <person name="Issotta F."/>
            <person name="Gallardo Y."/>
            <person name="Ulloa R."/>
            <person name="Giaveno A."/>
            <person name="Degli Esposti M."/>
            <person name="Johnson D.B."/>
            <person name="Quatrini R."/>
        </authorList>
    </citation>
    <scope>NUCLEOTIDE SEQUENCE</scope>
    <source>
        <strain evidence="1">DSM 583</strain>
    </source>
</reference>
<dbReference type="AlphaFoldDB" id="A0A8X8G6A9"/>
<dbReference type="RefSeq" id="WP_215886130.1">
    <property type="nucleotide sequence ID" value="NZ_CP134225.1"/>
</dbReference>
<evidence type="ECO:0000313" key="1">
    <source>
        <dbReference type="EMBL" id="MBU2722915.1"/>
    </source>
</evidence>
<accession>A0A8X8G6A9</accession>
<name>A0A8X8G6A9_ACIFI</name>
<protein>
    <submittedName>
        <fullName evidence="1">Uncharacterized protein</fullName>
    </submittedName>
</protein>
<sequence length="132" mass="15219">MLNLVYSVANSAWVSVLPDGTPSTVNGQNFWSSLEAAKSDIHFVGLRLKRLDQWQYAIVRELECRHENQICGKHLTDIADLRNLEPYYRPEFKTADIAGAIVNEKVDDDGYLDFSEVWISTKSQPEHYFRVR</sequence>
<dbReference type="Proteomes" id="UP000887300">
    <property type="component" value="Unassembled WGS sequence"/>
</dbReference>
<dbReference type="EMBL" id="JABBHS010000198">
    <property type="protein sequence ID" value="MBU2722915.1"/>
    <property type="molecule type" value="Genomic_DNA"/>
</dbReference>